<reference evidence="2 3" key="1">
    <citation type="submission" date="2018-06" db="EMBL/GenBank/DDBJ databases">
        <authorList>
            <consortium name="Pathogen Informatics"/>
            <person name="Doyle S."/>
        </authorList>
    </citation>
    <scope>NUCLEOTIDE SEQUENCE [LARGE SCALE GENOMIC DNA]</scope>
    <source>
        <strain evidence="3">NCTC 11391</strain>
    </source>
</reference>
<name>A0A380JET3_STRDO</name>
<accession>A0A380JET3</accession>
<evidence type="ECO:0000256" key="1">
    <source>
        <dbReference type="SAM" id="Phobius"/>
    </source>
</evidence>
<keyword evidence="1" id="KW-0812">Transmembrane</keyword>
<sequence>MSFGRILCLILAIIFTLLNLTRPLVGGDPAFVWGQVLARVGVPILFYYLAFRKKK</sequence>
<feature type="transmembrane region" description="Helical" evidence="1">
    <location>
        <begin position="33"/>
        <end position="51"/>
    </location>
</feature>
<dbReference type="AlphaFoldDB" id="A0A380JET3"/>
<evidence type="ECO:0000313" key="3">
    <source>
        <dbReference type="Proteomes" id="UP000254082"/>
    </source>
</evidence>
<protein>
    <submittedName>
        <fullName evidence="2">Uncharacterized protein</fullName>
    </submittedName>
</protein>
<organism evidence="2 3">
    <name type="scientific">Streptococcus downei MFe28</name>
    <dbReference type="NCBI Taxonomy" id="764290"/>
    <lineage>
        <taxon>Bacteria</taxon>
        <taxon>Bacillati</taxon>
        <taxon>Bacillota</taxon>
        <taxon>Bacilli</taxon>
        <taxon>Lactobacillales</taxon>
        <taxon>Streptococcaceae</taxon>
        <taxon>Streptococcus</taxon>
    </lineage>
</organism>
<proteinExistence type="predicted"/>
<keyword evidence="1" id="KW-1133">Transmembrane helix</keyword>
<dbReference type="Proteomes" id="UP000254082">
    <property type="component" value="Unassembled WGS sequence"/>
</dbReference>
<evidence type="ECO:0000313" key="2">
    <source>
        <dbReference type="EMBL" id="SUN35870.1"/>
    </source>
</evidence>
<gene>
    <name evidence="2" type="ORF">NCTC11391_00909</name>
</gene>
<keyword evidence="3" id="KW-1185">Reference proteome</keyword>
<keyword evidence="1" id="KW-0472">Membrane</keyword>
<dbReference type="EMBL" id="UHFA01000002">
    <property type="protein sequence ID" value="SUN35870.1"/>
    <property type="molecule type" value="Genomic_DNA"/>
</dbReference>